<dbReference type="InterPro" id="IPR023576">
    <property type="entry name" value="UbiE/COQ5_MeTrFase_CS"/>
</dbReference>
<evidence type="ECO:0000256" key="7">
    <source>
        <dbReference type="ARBA" id="ARBA00023204"/>
    </source>
</evidence>
<gene>
    <name evidence="9" type="primary">COQ5</name>
    <name evidence="14" type="ORF">PNEJI1_000105</name>
</gene>
<dbReference type="HAMAP" id="MF_01813">
    <property type="entry name" value="MenG_UbiE_methyltr"/>
    <property type="match status" value="1"/>
</dbReference>
<dbReference type="Gene3D" id="3.30.60.290">
    <property type="entry name" value="Rad4, beta-hairpin domain BHD2"/>
    <property type="match status" value="1"/>
</dbReference>
<dbReference type="SMART" id="SM01030">
    <property type="entry name" value="BHD_1"/>
    <property type="match status" value="1"/>
</dbReference>
<comment type="function">
    <text evidence="9">Methyltransferase required for the conversion of 2-polyprenyl-6-methoxy-1,4-benzoquinol (DDMQH2) to 2-polyprenyl-3-methyl-6-methoxy-1,4-benzoquinol (DMQH2).</text>
</comment>
<evidence type="ECO:0000256" key="9">
    <source>
        <dbReference type="HAMAP-Rule" id="MF_03191"/>
    </source>
</evidence>
<feature type="binding site" evidence="9">
    <location>
        <begin position="878"/>
        <end position="879"/>
    </location>
    <ligand>
        <name>S-adenosyl-L-methionine</name>
        <dbReference type="ChEBI" id="CHEBI:59789"/>
    </ligand>
</feature>
<dbReference type="FunCoup" id="L0PHH2">
    <property type="interactions" value="140"/>
</dbReference>
<dbReference type="Pfam" id="PF10403">
    <property type="entry name" value="BHD_1"/>
    <property type="match status" value="1"/>
</dbReference>
<proteinExistence type="inferred from homology"/>
<evidence type="ECO:0000259" key="11">
    <source>
        <dbReference type="SMART" id="SM01030"/>
    </source>
</evidence>
<dbReference type="Pfam" id="PF01209">
    <property type="entry name" value="Ubie_methyltran"/>
    <property type="match status" value="1"/>
</dbReference>
<reference evidence="14 15" key="1">
    <citation type="journal article" date="2012" name="MBio">
        <title>De novo assembly of the Pneumocystis jirovecii genome from a single bronchoalveolar lavage fluid specimen from a patient.</title>
        <authorList>
            <person name="Cisse O.H."/>
            <person name="Pagni M."/>
            <person name="Hauser P.M."/>
        </authorList>
    </citation>
    <scope>NUCLEOTIDE SEQUENCE [LARGE SCALE GENOMIC DNA]</scope>
    <source>
        <strain evidence="14 15">SE8</strain>
    </source>
</reference>
<comment type="subcellular location">
    <subcellularLocation>
        <location evidence="9">Mitochondrion inner membrane</location>
        <topology evidence="9">Peripheral membrane protein</topology>
        <orientation evidence="9">Matrix side</orientation>
    </subcellularLocation>
    <subcellularLocation>
        <location evidence="1">Nucleus</location>
    </subcellularLocation>
</comment>
<evidence type="ECO:0000256" key="4">
    <source>
        <dbReference type="ARBA" id="ARBA00022679"/>
    </source>
</evidence>
<accession>L0PHH2</accession>
<dbReference type="InterPro" id="IPR018327">
    <property type="entry name" value="BHD_2"/>
</dbReference>
<dbReference type="Gene3D" id="3.30.70.2460">
    <property type="entry name" value="Rad4, beta-hairpin domain BHD3"/>
    <property type="match status" value="1"/>
</dbReference>
<dbReference type="GO" id="GO:0006289">
    <property type="term" value="P:nucleotide-excision repair"/>
    <property type="evidence" value="ECO:0007669"/>
    <property type="project" value="InterPro"/>
</dbReference>
<dbReference type="GO" id="GO:0032259">
    <property type="term" value="P:methylation"/>
    <property type="evidence" value="ECO:0007669"/>
    <property type="project" value="UniProtKB-KW"/>
</dbReference>
<dbReference type="GO" id="GO:0003697">
    <property type="term" value="F:single-stranded DNA binding"/>
    <property type="evidence" value="ECO:0007669"/>
    <property type="project" value="TreeGrafter"/>
</dbReference>
<feature type="domain" description="Rad4 beta-hairpin" evidence="11">
    <location>
        <begin position="469"/>
        <end position="527"/>
    </location>
</feature>
<feature type="compositionally biased region" description="Acidic residues" evidence="10">
    <location>
        <begin position="49"/>
        <end position="65"/>
    </location>
</feature>
<keyword evidence="6" id="KW-0227">DNA damage</keyword>
<dbReference type="PANTHER" id="PTHR12135">
    <property type="entry name" value="DNA REPAIR PROTEIN XP-C / RAD4"/>
    <property type="match status" value="1"/>
</dbReference>
<feature type="binding site" evidence="9">
    <location>
        <position position="827"/>
    </location>
    <ligand>
        <name>S-adenosyl-L-methionine</name>
        <dbReference type="ChEBI" id="CHEBI:59789"/>
    </ligand>
</feature>
<dbReference type="InterPro" id="IPR036985">
    <property type="entry name" value="Transglutaminase-like_sf"/>
</dbReference>
<keyword evidence="7" id="KW-0234">DNA repair</keyword>
<feature type="domain" description="Rad4 beta-hairpin" evidence="12">
    <location>
        <begin position="529"/>
        <end position="589"/>
    </location>
</feature>
<dbReference type="GO" id="GO:0000111">
    <property type="term" value="C:nucleotide-excision repair factor 2 complex"/>
    <property type="evidence" value="ECO:0007669"/>
    <property type="project" value="TreeGrafter"/>
</dbReference>
<dbReference type="InterPro" id="IPR018325">
    <property type="entry name" value="Rad4/PNGase_transGLS-fold"/>
</dbReference>
<dbReference type="GO" id="GO:0008425">
    <property type="term" value="F:2-methoxy-6-polyprenyl-1,4-benzoquinol methyltransferase activity"/>
    <property type="evidence" value="ECO:0007669"/>
    <property type="project" value="UniProtKB-UniRule"/>
</dbReference>
<comment type="caution">
    <text evidence="14">The sequence shown here is derived from an EMBL/GenBank/DDBJ whole genome shotgun (WGS) entry which is preliminary data.</text>
</comment>
<keyword evidence="5 9" id="KW-0949">S-adenosyl-L-methionine</keyword>
<keyword evidence="8" id="KW-0539">Nucleus</keyword>
<dbReference type="Gene3D" id="3.40.50.150">
    <property type="entry name" value="Vaccinia Virus protein VP39"/>
    <property type="match status" value="1"/>
</dbReference>
<dbReference type="GO" id="GO:0071942">
    <property type="term" value="C:XPC complex"/>
    <property type="evidence" value="ECO:0007669"/>
    <property type="project" value="TreeGrafter"/>
</dbReference>
<keyword evidence="3 9" id="KW-0489">Methyltransferase</keyword>
<dbReference type="InParanoid" id="L0PHH2"/>
<comment type="similarity">
    <text evidence="2">Belongs to the XPC family.</text>
</comment>
<dbReference type="InterPro" id="IPR038765">
    <property type="entry name" value="Papain-like_cys_pep_sf"/>
</dbReference>
<comment type="pathway">
    <text evidence="9">Cofactor biosynthesis; ubiquinone biosynthesis.</text>
</comment>
<evidence type="ECO:0000259" key="13">
    <source>
        <dbReference type="SMART" id="SM01032"/>
    </source>
</evidence>
<dbReference type="InterPro" id="IPR004583">
    <property type="entry name" value="DNA_repair_Rad4"/>
</dbReference>
<keyword evidence="9" id="KW-0831">Ubiquinone biosynthesis</keyword>
<sequence length="1009" mass="117896">MKRKKTMELKKSFGEPLDPFEYLFSEDLIQNEFLQKKIKDSLSEKSENEENSLTDNSNSEESEPEWEDFDLYFQNMLTETKNSEKKYDFETTIERKIEINNKRKRHGITKNDRKLRLEIHKLHLLCLISHSSLRNSFCRDKRIHVRLKSILPNEIQQLFNPDKRISQYRKSKMFMSALKATYGMSKPFWTNSQLNNQECVEKQYDNIFCFKDFLKAAEQLQGSRDLGAQLFVALLDSNNVNVRLTVLLQPLSYKFDKSSSLYSSTSNISNKNNDTTEFRDNYINENTFKNLDTTNNFKKKAKIEQIKTSECPKFGLLSTNNSFSDLLYDNRNDIKESLHPIYWAEALNPSTQKWIFVDPMVSYLVGKPSKMESLISKSKNSLSYIMSFDKNGYVKDVTRRYTKHFNSKIKKQRIDSVDEGEKWWKNVLNFYRLNYISVSFFLIYFHTLRLTKKQPFDIIEDEEFLERQAYEKIPKNIKDLKDHPLFIIERHLKREQIISSKKPCSYITIKVNENQIKEPIFYRKDIVTVLSAGKWYQRGRKIKKKFGEQPMKIVPKYKEFAFQNESETNIRHNTIGLYSELQTELYIPPPVVNGKVPKNSYGNLDIFVSSMIPKGAIHLPFPGISQAAKILGVDYADTVVGFKFEKKRPLPIIRGIVIAQEFEEAVCLTFKIMEEEKSEKISQKMKEIILIRWKRFYKKLCIYERQSIFFQKRQLLMITIGLKRLGKALIQKTLFIVNHQRYFSYCHILKDQNSEKTTHFGFKEIPESEKEKLVQNVFTSVASSYDKMNDIMSLGIHRLWKNEFVQRLDPGALNGEPMNLLDVAGGTGDIAFRLLDHATDIHFDIKTKVKCVDLNTEMLEIGKKRLENTKRIDFFKQNAENLIDIPSSSIDIYTIAFGIRNCTQIMNVLKEAYRVLKPSGIFSCLEFSKISLAPLETIYNYYTFNIVPIMGHIVTGDRDSYQYLAESIAKHLDQKTFSKMMKDAGFKLVGDGYHNLSFGIAAIHTASII</sequence>
<evidence type="ECO:0000256" key="8">
    <source>
        <dbReference type="ARBA" id="ARBA00023242"/>
    </source>
</evidence>
<dbReference type="STRING" id="1209962.L0PHH2"/>
<dbReference type="SUPFAM" id="SSF54001">
    <property type="entry name" value="Cysteine proteinases"/>
    <property type="match status" value="1"/>
</dbReference>
<dbReference type="InterPro" id="IPR029063">
    <property type="entry name" value="SAM-dependent_MTases_sf"/>
</dbReference>
<dbReference type="GO" id="GO:0003684">
    <property type="term" value="F:damaged DNA binding"/>
    <property type="evidence" value="ECO:0007669"/>
    <property type="project" value="InterPro"/>
</dbReference>
<dbReference type="CDD" id="cd02440">
    <property type="entry name" value="AdoMet_MTases"/>
    <property type="match status" value="1"/>
</dbReference>
<keyword evidence="4 9" id="KW-0808">Transferase</keyword>
<comment type="subunit">
    <text evidence="9">Component of a multi-subunit COQ enzyme complex, composed of at least COQ3, COQ4, COQ5, COQ6, COQ7 and COQ9.</text>
</comment>
<comment type="catalytic activity">
    <reaction evidence="9">
        <text>a 2-methoxy-6-(all-trans-polyprenyl)benzene-1,4-diol + S-adenosyl-L-methionine = a 5-methoxy-2-methyl-3-(all-trans-polyprenyl)benzene-1,4-diol + S-adenosyl-L-homocysteine + H(+)</text>
        <dbReference type="Rhea" id="RHEA:28286"/>
        <dbReference type="Rhea" id="RHEA-COMP:10858"/>
        <dbReference type="Rhea" id="RHEA-COMP:10859"/>
        <dbReference type="ChEBI" id="CHEBI:15378"/>
        <dbReference type="ChEBI" id="CHEBI:57856"/>
        <dbReference type="ChEBI" id="CHEBI:59789"/>
        <dbReference type="ChEBI" id="CHEBI:84166"/>
        <dbReference type="ChEBI" id="CHEBI:84167"/>
        <dbReference type="EC" id="2.1.1.201"/>
    </reaction>
</comment>
<dbReference type="InterPro" id="IPR042488">
    <property type="entry name" value="Rad4_BHD3_sf"/>
</dbReference>
<dbReference type="NCBIfam" id="TIGR01934">
    <property type="entry name" value="MenG_MenH_UbiE"/>
    <property type="match status" value="1"/>
</dbReference>
<dbReference type="PROSITE" id="PS51608">
    <property type="entry name" value="SAM_MT_UBIE"/>
    <property type="match status" value="1"/>
</dbReference>
<dbReference type="InterPro" id="IPR004033">
    <property type="entry name" value="UbiE/COQ5_MeTrFase"/>
</dbReference>
<dbReference type="PANTHER" id="PTHR12135:SF0">
    <property type="entry name" value="DNA REPAIR PROTEIN COMPLEMENTING XP-C CELLS"/>
    <property type="match status" value="1"/>
</dbReference>
<dbReference type="EMBL" id="CAKM01000278">
    <property type="protein sequence ID" value="CCJ31105.1"/>
    <property type="molecule type" value="Genomic_DNA"/>
</dbReference>
<dbReference type="Gene3D" id="3.90.260.10">
    <property type="entry name" value="Transglutaminase-like"/>
    <property type="match status" value="1"/>
</dbReference>
<dbReference type="Pfam" id="PF10405">
    <property type="entry name" value="BHD_3"/>
    <property type="match status" value="1"/>
</dbReference>
<dbReference type="AlphaFoldDB" id="L0PHH2"/>
<comment type="caution">
    <text evidence="9">Lacks conserved residue(s) required for the propagation of feature annotation.</text>
</comment>
<comment type="similarity">
    <text evidence="9">Belongs to the class I-like SAM-binding methyltransferase superfamily. MenG/UbiE family.</text>
</comment>
<keyword evidence="9" id="KW-0496">Mitochondrion</keyword>
<dbReference type="Pfam" id="PF03835">
    <property type="entry name" value="Rad4"/>
    <property type="match status" value="1"/>
</dbReference>
<evidence type="ECO:0000256" key="1">
    <source>
        <dbReference type="ARBA" id="ARBA00004123"/>
    </source>
</evidence>
<dbReference type="SMART" id="SM01032">
    <property type="entry name" value="BHD_3"/>
    <property type="match status" value="1"/>
</dbReference>
<organism evidence="15">
    <name type="scientific">Pneumocystis jirovecii</name>
    <name type="common">Human pneumocystis pneumonia agent</name>
    <dbReference type="NCBI Taxonomy" id="42068"/>
    <lineage>
        <taxon>Eukaryota</taxon>
        <taxon>Fungi</taxon>
        <taxon>Dikarya</taxon>
        <taxon>Ascomycota</taxon>
        <taxon>Taphrinomycotina</taxon>
        <taxon>Pneumocystomycetes</taxon>
        <taxon>Pneumocystaceae</taxon>
        <taxon>Pneumocystis</taxon>
    </lineage>
</organism>
<protein>
    <recommendedName>
        <fullName evidence="9">2-methoxy-6-polyprenyl-1,4-benzoquinol methylase, mitochondrial</fullName>
        <ecNumber evidence="9">2.1.1.201</ecNumber>
    </recommendedName>
    <alternativeName>
        <fullName evidence="9">Ubiquinone biosynthesis methyltransferase COQ5</fullName>
    </alternativeName>
</protein>
<dbReference type="SUPFAM" id="SSF53335">
    <property type="entry name" value="S-adenosyl-L-methionine-dependent methyltransferases"/>
    <property type="match status" value="1"/>
</dbReference>
<dbReference type="GO" id="GO:0006298">
    <property type="term" value="P:mismatch repair"/>
    <property type="evidence" value="ECO:0007669"/>
    <property type="project" value="TreeGrafter"/>
</dbReference>
<dbReference type="InterPro" id="IPR018326">
    <property type="entry name" value="Rad4_beta-hairpin_dom1"/>
</dbReference>
<evidence type="ECO:0000259" key="12">
    <source>
        <dbReference type="SMART" id="SM01031"/>
    </source>
</evidence>
<dbReference type="Proteomes" id="UP000010422">
    <property type="component" value="Unassembled WGS sequence"/>
</dbReference>
<evidence type="ECO:0000313" key="15">
    <source>
        <dbReference type="Proteomes" id="UP000010422"/>
    </source>
</evidence>
<evidence type="ECO:0000256" key="5">
    <source>
        <dbReference type="ARBA" id="ARBA00022691"/>
    </source>
</evidence>
<dbReference type="GO" id="GO:0031314">
    <property type="term" value="C:extrinsic component of mitochondrial inner membrane"/>
    <property type="evidence" value="ECO:0007669"/>
    <property type="project" value="UniProtKB-UniRule"/>
</dbReference>
<name>L0PHH2_PNEJI</name>
<dbReference type="PROSITE" id="PS01183">
    <property type="entry name" value="UBIE_1"/>
    <property type="match status" value="1"/>
</dbReference>
<keyword evidence="9" id="KW-0472">Membrane</keyword>
<evidence type="ECO:0000256" key="3">
    <source>
        <dbReference type="ARBA" id="ARBA00022603"/>
    </source>
</evidence>
<dbReference type="UniPathway" id="UPA00232"/>
<evidence type="ECO:0000256" key="2">
    <source>
        <dbReference type="ARBA" id="ARBA00009525"/>
    </source>
</evidence>
<evidence type="ECO:0000256" key="6">
    <source>
        <dbReference type="ARBA" id="ARBA00022763"/>
    </source>
</evidence>
<dbReference type="EC" id="2.1.1.201" evidence="9"/>
<dbReference type="Gene3D" id="2.20.20.110">
    <property type="entry name" value="Rad4, beta-hairpin domain BHD1"/>
    <property type="match status" value="1"/>
</dbReference>
<dbReference type="InterPro" id="IPR018328">
    <property type="entry name" value="Rad4_beta-hairpin_dom3"/>
</dbReference>
<evidence type="ECO:0000256" key="10">
    <source>
        <dbReference type="SAM" id="MobiDB-lite"/>
    </source>
</evidence>
<feature type="binding site" evidence="9">
    <location>
        <position position="853"/>
    </location>
    <ligand>
        <name>S-adenosyl-L-methionine</name>
        <dbReference type="ChEBI" id="CHEBI:59789"/>
    </ligand>
</feature>
<feature type="domain" description="Rad4 beta-hairpin" evidence="13">
    <location>
        <begin position="596"/>
        <end position="670"/>
    </location>
</feature>
<dbReference type="VEuPathDB" id="FungiDB:PNEJI1_000105"/>
<keyword evidence="9" id="KW-0999">Mitochondrion inner membrane</keyword>
<evidence type="ECO:0000313" key="14">
    <source>
        <dbReference type="EMBL" id="CCJ31105.1"/>
    </source>
</evidence>
<feature type="region of interest" description="Disordered" evidence="10">
    <location>
        <begin position="40"/>
        <end position="65"/>
    </location>
</feature>
<dbReference type="SMART" id="SM01031">
    <property type="entry name" value="BHD_2"/>
    <property type="match status" value="1"/>
</dbReference>
<dbReference type="Pfam" id="PF10404">
    <property type="entry name" value="BHD_2"/>
    <property type="match status" value="1"/>
</dbReference>